<keyword evidence="2" id="KW-0540">Nuclease</keyword>
<dbReference type="HOGENOM" id="CLU_093736_0_0_9"/>
<dbReference type="EC" id="3.1.-.-" evidence="2"/>
<dbReference type="InterPro" id="IPR013422">
    <property type="entry name" value="CRISPR-assoc_prot_Cas5_N"/>
</dbReference>
<protein>
    <recommendedName>
        <fullName evidence="2">pre-crRNA processing endonuclease</fullName>
        <ecNumber evidence="2">3.1.-.-</ecNumber>
    </recommendedName>
</protein>
<dbReference type="GO" id="GO:0004519">
    <property type="term" value="F:endonuclease activity"/>
    <property type="evidence" value="ECO:0007669"/>
    <property type="project" value="UniProtKB-UniRule"/>
</dbReference>
<dbReference type="InterPro" id="IPR010155">
    <property type="entry name" value="CRISPR-assoc_prot_Cas5d"/>
</dbReference>
<comment type="function">
    <text evidence="2">CRISPR (clustered regularly interspaced short palindromic repeat) is an adaptive immune system that provides protection against mobile genetic elements (viruses, transposable elements and conjugative plasmids). CRISPR clusters contain spacers, sequences complementary to antecedent mobile elements, and target invading nucleic acids. CRISPR clusters are transcribed and processed into CRISPR RNA (crRNA).</text>
</comment>
<dbReference type="OrthoDB" id="5621871at2"/>
<dbReference type="Pfam" id="PF09704">
    <property type="entry name" value="Cas_Cas5d"/>
    <property type="match status" value="1"/>
</dbReference>
<dbReference type="GO" id="GO:0051607">
    <property type="term" value="P:defense response to virus"/>
    <property type="evidence" value="ECO:0007669"/>
    <property type="project" value="UniProtKB-UniRule"/>
</dbReference>
<keyword evidence="2" id="KW-0378">Hydrolase</keyword>
<dbReference type="Proteomes" id="UP000004129">
    <property type="component" value="Unassembled WGS sequence"/>
</dbReference>
<evidence type="ECO:0000313" key="3">
    <source>
        <dbReference type="EMBL" id="EHG19003.1"/>
    </source>
</evidence>
<comment type="caution">
    <text evidence="3">The sequence shown here is derived from an EMBL/GenBank/DDBJ whole genome shotgun (WGS) entry which is preliminary data.</text>
</comment>
<reference evidence="3 4" key="1">
    <citation type="submission" date="2011-08" db="EMBL/GenBank/DDBJ databases">
        <title>The Genome Sequence of Selenomonas infelix ATCC 43532.</title>
        <authorList>
            <consortium name="The Broad Institute Genome Sequencing Platform"/>
            <person name="Earl A."/>
            <person name="Ward D."/>
            <person name="Feldgarden M."/>
            <person name="Gevers D."/>
            <person name="Izard J."/>
            <person name="Blanton J.M."/>
            <person name="Baranova O.V."/>
            <person name="Dewhirst F.E."/>
            <person name="Young S.K."/>
            <person name="Zeng Q."/>
            <person name="Gargeya S."/>
            <person name="Fitzgerald M."/>
            <person name="Haas B."/>
            <person name="Abouelleil A."/>
            <person name="Alvarado L."/>
            <person name="Arachchi H.M."/>
            <person name="Berlin A."/>
            <person name="Brown A."/>
            <person name="Chapman S.B."/>
            <person name="Chen Z."/>
            <person name="Dunbar C."/>
            <person name="Freedman E."/>
            <person name="Gearin G."/>
            <person name="Gellesch M."/>
            <person name="Goldberg J."/>
            <person name="Griggs A."/>
            <person name="Gujja S."/>
            <person name="Heiman D."/>
            <person name="Howarth C."/>
            <person name="Larson L."/>
            <person name="Lui A."/>
            <person name="MacDonald P.J.P."/>
            <person name="Montmayeur A."/>
            <person name="Murphy C."/>
            <person name="Neiman D."/>
            <person name="Pearson M."/>
            <person name="Priest M."/>
            <person name="Roberts A."/>
            <person name="Saif S."/>
            <person name="Shea T."/>
            <person name="Shenoy N."/>
            <person name="Sisk P."/>
            <person name="Stolte C."/>
            <person name="Sykes S."/>
            <person name="Wortman J."/>
            <person name="Nusbaum C."/>
            <person name="Birren B."/>
        </authorList>
    </citation>
    <scope>NUCLEOTIDE SEQUENCE [LARGE SCALE GENOMIC DNA]</scope>
    <source>
        <strain evidence="3 4">ATCC 43532</strain>
    </source>
</reference>
<sequence>MRNSIEFQVYGRMALFTDPITKVGGERSSYSVPTYQALKGITESIYWKPTFYWVVDEVRVMNRIATQSRGVKPMKYGGGGNDLSIYKYLSDVCYQVRAHFEFNLYRKELAEDRDEHKHHNIAKRMVERGGRRDIFLGTRECQGYVEPVRYGEGKGYYDDSGEMPLGTMFHGFNYVDETGGSMLQVRLWQPVMEHGVIRFPQPEECTLVRDIRKVESKLFDKNSVTFAEKEYVLLGEEGSL</sequence>
<keyword evidence="2" id="KW-0694">RNA-binding</keyword>
<keyword evidence="4" id="KW-1185">Reference proteome</keyword>
<evidence type="ECO:0000256" key="1">
    <source>
        <dbReference type="ARBA" id="ARBA00023118"/>
    </source>
</evidence>
<dbReference type="CDD" id="cd09752">
    <property type="entry name" value="Cas5_I-C"/>
    <property type="match status" value="1"/>
</dbReference>
<name>G5GSB0_9FIRM</name>
<dbReference type="GO" id="GO:0016787">
    <property type="term" value="F:hydrolase activity"/>
    <property type="evidence" value="ECO:0007669"/>
    <property type="project" value="UniProtKB-KW"/>
</dbReference>
<dbReference type="NCBIfam" id="TIGR02593">
    <property type="entry name" value="CRISPR_cas5"/>
    <property type="match status" value="1"/>
</dbReference>
<evidence type="ECO:0000256" key="2">
    <source>
        <dbReference type="PIRNR" id="PIRNR029950"/>
    </source>
</evidence>
<dbReference type="PATRIC" id="fig|679201.3.peg.2163"/>
<dbReference type="eggNOG" id="ENOG502Z82V">
    <property type="taxonomic scope" value="Bacteria"/>
</dbReference>
<keyword evidence="2" id="KW-0255">Endonuclease</keyword>
<dbReference type="PIRSF" id="PIRSF029950">
    <property type="entry name" value="Cas_CT1134"/>
    <property type="match status" value="1"/>
</dbReference>
<proteinExistence type="inferred from homology"/>
<comment type="similarity">
    <text evidence="2">Belongs to the CRISPR-associated protein Cas5 family. Subtype I-C/Dvulg subfamily.</text>
</comment>
<accession>G5GSB0</accession>
<dbReference type="RefSeq" id="WP_006693576.1">
    <property type="nucleotide sequence ID" value="NZ_JH376800.1"/>
</dbReference>
<keyword evidence="1 2" id="KW-0051">Antiviral defense</keyword>
<dbReference type="GO" id="GO:0043571">
    <property type="term" value="P:maintenance of CRISPR repeat elements"/>
    <property type="evidence" value="ECO:0007669"/>
    <property type="project" value="UniProtKB-UniRule"/>
</dbReference>
<dbReference type="InterPro" id="IPR021124">
    <property type="entry name" value="CRISPR-assoc_prot_Cas5"/>
</dbReference>
<dbReference type="AlphaFoldDB" id="G5GSB0"/>
<dbReference type="NCBIfam" id="TIGR01876">
    <property type="entry name" value="cas_Cas5d"/>
    <property type="match status" value="1"/>
</dbReference>
<dbReference type="GO" id="GO:0003723">
    <property type="term" value="F:RNA binding"/>
    <property type="evidence" value="ECO:0007669"/>
    <property type="project" value="UniProtKB-UniRule"/>
</dbReference>
<evidence type="ECO:0000313" key="4">
    <source>
        <dbReference type="Proteomes" id="UP000004129"/>
    </source>
</evidence>
<dbReference type="Gene3D" id="3.30.70.2660">
    <property type="match status" value="1"/>
</dbReference>
<dbReference type="EMBL" id="ACZM01000019">
    <property type="protein sequence ID" value="EHG19003.1"/>
    <property type="molecule type" value="Genomic_DNA"/>
</dbReference>
<dbReference type="STRING" id="679201.HMPREF9334_02142"/>
<organism evidence="3 4">
    <name type="scientific">Selenomonas infelix ATCC 43532</name>
    <dbReference type="NCBI Taxonomy" id="679201"/>
    <lineage>
        <taxon>Bacteria</taxon>
        <taxon>Bacillati</taxon>
        <taxon>Bacillota</taxon>
        <taxon>Negativicutes</taxon>
        <taxon>Selenomonadales</taxon>
        <taxon>Selenomonadaceae</taxon>
        <taxon>Selenomonas</taxon>
    </lineage>
</organism>
<gene>
    <name evidence="3" type="ORF">HMPREF9334_02142</name>
</gene>